<dbReference type="Gene3D" id="3.30.200.20">
    <property type="entry name" value="Phosphorylase Kinase, domain 1"/>
    <property type="match status" value="1"/>
</dbReference>
<keyword evidence="3" id="KW-0808">Transferase</keyword>
<dbReference type="InterPro" id="IPR051678">
    <property type="entry name" value="AGP_Transferase"/>
</dbReference>
<dbReference type="EMBL" id="CP033972">
    <property type="protein sequence ID" value="AZG45539.1"/>
    <property type="molecule type" value="Genomic_DNA"/>
</dbReference>
<dbReference type="Gene3D" id="3.90.1200.10">
    <property type="match status" value="1"/>
</dbReference>
<dbReference type="PANTHER" id="PTHR21310:SF40">
    <property type="entry name" value="AMINOGLYCOSIDE PHOSPHOTRANSFERASE DOMAIN-CONTAINING PROTEIN-RELATED"/>
    <property type="match status" value="1"/>
</dbReference>
<sequence>MENPEDKAALARWLDDVGAPGDGEKPEIERLTGGSQNELFRITRSGMTGVLRMPPAGADDARLDGLRRELRLLAALKGSEVPHAELIGGEPTGDVLGSPFYMMQSIDGWSPTGSWAAPFDTDLDARGELAFELVGGIAQLSKVDWQGRGLTGFGRPENFHERQVDRWLAFLGNYRFRELPGLDVAADWLRANRPARWSPGIMHGDYQFANVMFHNGTPAKLAAIIDWEMTTIGDPLLDLGWALLGWDGESPKTDFYVDLEGMPKRSELIAHYEKISGRSTADIHYYLVLANWKLGVVLEKSYAALVKGDRKDEKIETFGPLVLDLIATAADLTTERTEGV</sequence>
<dbReference type="RefSeq" id="WP_119032210.1">
    <property type="nucleotide sequence ID" value="NZ_CP033972.1"/>
</dbReference>
<dbReference type="Proteomes" id="UP000271469">
    <property type="component" value="Chromosome"/>
</dbReference>
<proteinExistence type="predicted"/>
<keyword evidence="4" id="KW-1185">Reference proteome</keyword>
<accession>A0A3G8JM65</accession>
<dbReference type="SUPFAM" id="SSF56112">
    <property type="entry name" value="Protein kinase-like (PK-like)"/>
    <property type="match status" value="1"/>
</dbReference>
<name>A0A3G8JM65_9ACTN</name>
<feature type="region of interest" description="Disordered" evidence="1">
    <location>
        <begin position="1"/>
        <end position="29"/>
    </location>
</feature>
<evidence type="ECO:0000259" key="2">
    <source>
        <dbReference type="Pfam" id="PF01636"/>
    </source>
</evidence>
<dbReference type="CDD" id="cd05154">
    <property type="entry name" value="ACAD10_11_N-like"/>
    <property type="match status" value="1"/>
</dbReference>
<organism evidence="3 4">
    <name type="scientific">Gordonia insulae</name>
    <dbReference type="NCBI Taxonomy" id="2420509"/>
    <lineage>
        <taxon>Bacteria</taxon>
        <taxon>Bacillati</taxon>
        <taxon>Actinomycetota</taxon>
        <taxon>Actinomycetes</taxon>
        <taxon>Mycobacteriales</taxon>
        <taxon>Gordoniaceae</taxon>
        <taxon>Gordonia</taxon>
    </lineage>
</organism>
<evidence type="ECO:0000256" key="1">
    <source>
        <dbReference type="SAM" id="MobiDB-lite"/>
    </source>
</evidence>
<dbReference type="GO" id="GO:0016740">
    <property type="term" value="F:transferase activity"/>
    <property type="evidence" value="ECO:0007669"/>
    <property type="project" value="UniProtKB-KW"/>
</dbReference>
<dbReference type="Pfam" id="PF01636">
    <property type="entry name" value="APH"/>
    <property type="match status" value="1"/>
</dbReference>
<dbReference type="InterPro" id="IPR011009">
    <property type="entry name" value="Kinase-like_dom_sf"/>
</dbReference>
<feature type="domain" description="Aminoglycoside phosphotransferase" evidence="2">
    <location>
        <begin position="27"/>
        <end position="249"/>
    </location>
</feature>
<dbReference type="InterPro" id="IPR002575">
    <property type="entry name" value="Aminoglycoside_PTrfase"/>
</dbReference>
<evidence type="ECO:0000313" key="3">
    <source>
        <dbReference type="EMBL" id="AZG45539.1"/>
    </source>
</evidence>
<dbReference type="PANTHER" id="PTHR21310">
    <property type="entry name" value="AMINOGLYCOSIDE PHOSPHOTRANSFERASE-RELATED-RELATED"/>
    <property type="match status" value="1"/>
</dbReference>
<protein>
    <submittedName>
        <fullName evidence="3">Aminoglycoside phosphotransferase</fullName>
        <ecNumber evidence="3">2.7.1.-</ecNumber>
    </submittedName>
</protein>
<gene>
    <name evidence="3" type="ORF">D7316_02135</name>
</gene>
<dbReference type="EC" id="2.7.1.-" evidence="3"/>
<dbReference type="KEGG" id="gom:D7316_02135"/>
<evidence type="ECO:0000313" key="4">
    <source>
        <dbReference type="Proteomes" id="UP000271469"/>
    </source>
</evidence>
<dbReference type="AlphaFoldDB" id="A0A3G8JM65"/>
<dbReference type="InterPro" id="IPR041726">
    <property type="entry name" value="ACAD10_11_N"/>
</dbReference>
<dbReference type="OrthoDB" id="3806873at2"/>
<feature type="compositionally biased region" description="Basic and acidic residues" evidence="1">
    <location>
        <begin position="1"/>
        <end position="15"/>
    </location>
</feature>
<reference evidence="3 4" key="1">
    <citation type="submission" date="2018-11" db="EMBL/GenBank/DDBJ databases">
        <title>Gordonia insulae sp. nov., isolated from an island soil.</title>
        <authorList>
            <person name="Kim Y.S."/>
            <person name="Kim S.B."/>
        </authorList>
    </citation>
    <scope>NUCLEOTIDE SEQUENCE [LARGE SCALE GENOMIC DNA]</scope>
    <source>
        <strain evidence="3 4">MMS17-SY073</strain>
    </source>
</reference>